<dbReference type="Proteomes" id="UP001634394">
    <property type="component" value="Unassembled WGS sequence"/>
</dbReference>
<feature type="transmembrane region" description="Helical" evidence="1">
    <location>
        <begin position="93"/>
        <end position="111"/>
    </location>
</feature>
<name>A0ABD3X1B9_SINWO</name>
<evidence type="ECO:0000313" key="2">
    <source>
        <dbReference type="EMBL" id="KAL3879837.1"/>
    </source>
</evidence>
<protein>
    <submittedName>
        <fullName evidence="2">Uncharacterized protein</fullName>
    </submittedName>
</protein>
<evidence type="ECO:0000313" key="3">
    <source>
        <dbReference type="Proteomes" id="UP001634394"/>
    </source>
</evidence>
<organism evidence="2 3">
    <name type="scientific">Sinanodonta woodiana</name>
    <name type="common">Chinese pond mussel</name>
    <name type="synonym">Anodonta woodiana</name>
    <dbReference type="NCBI Taxonomy" id="1069815"/>
    <lineage>
        <taxon>Eukaryota</taxon>
        <taxon>Metazoa</taxon>
        <taxon>Spiralia</taxon>
        <taxon>Lophotrochozoa</taxon>
        <taxon>Mollusca</taxon>
        <taxon>Bivalvia</taxon>
        <taxon>Autobranchia</taxon>
        <taxon>Heteroconchia</taxon>
        <taxon>Palaeoheterodonta</taxon>
        <taxon>Unionida</taxon>
        <taxon>Unionoidea</taxon>
        <taxon>Unionidae</taxon>
        <taxon>Unioninae</taxon>
        <taxon>Sinanodonta</taxon>
    </lineage>
</organism>
<feature type="transmembrane region" description="Helical" evidence="1">
    <location>
        <begin position="20"/>
        <end position="39"/>
    </location>
</feature>
<dbReference type="EMBL" id="JBJQND010000004">
    <property type="protein sequence ID" value="KAL3879837.1"/>
    <property type="molecule type" value="Genomic_DNA"/>
</dbReference>
<accession>A0ABD3X1B9</accession>
<gene>
    <name evidence="2" type="ORF">ACJMK2_032116</name>
</gene>
<keyword evidence="1" id="KW-1133">Transmembrane helix</keyword>
<sequence>MCSTCSRNKEQVLQAPPRVIISQGFLSGVVTSIYILHLMDHFSKFHLLAPLIQKTQAEVNLALSQMFRNRVLGEKIVPMEATYHGDGPAPRHLWLPLYNATFFIALVIQLTV</sequence>
<evidence type="ECO:0000256" key="1">
    <source>
        <dbReference type="SAM" id="Phobius"/>
    </source>
</evidence>
<keyword evidence="1" id="KW-0812">Transmembrane</keyword>
<comment type="caution">
    <text evidence="2">The sequence shown here is derived from an EMBL/GenBank/DDBJ whole genome shotgun (WGS) entry which is preliminary data.</text>
</comment>
<keyword evidence="1" id="KW-0472">Membrane</keyword>
<reference evidence="2 3" key="1">
    <citation type="submission" date="2024-11" db="EMBL/GenBank/DDBJ databases">
        <title>Chromosome-level genome assembly of the freshwater bivalve Anodonta woodiana.</title>
        <authorList>
            <person name="Chen X."/>
        </authorList>
    </citation>
    <scope>NUCLEOTIDE SEQUENCE [LARGE SCALE GENOMIC DNA]</scope>
    <source>
        <strain evidence="2">MN2024</strain>
        <tissue evidence="2">Gills</tissue>
    </source>
</reference>
<proteinExistence type="predicted"/>
<dbReference type="AlphaFoldDB" id="A0ABD3X1B9"/>
<keyword evidence="3" id="KW-1185">Reference proteome</keyword>